<name>A0ABM1DQJ2_PRICU</name>
<dbReference type="RefSeq" id="XP_014662213.1">
    <property type="nucleotide sequence ID" value="XM_014806727.1"/>
</dbReference>
<feature type="compositionally biased region" description="Acidic residues" evidence="5">
    <location>
        <begin position="74"/>
        <end position="84"/>
    </location>
</feature>
<sequence length="155" mass="18099">MASLLLADMLEAAPFLCRYWQVLVSLCLAALVSYAVKTLQANTRAANLKQGIPKSNLSRYERARDLDPSRSNLEEDEEQEEEKQCEEMDNAQINHIAYGRATLSEDEMLRRSREFYELMQKRRTLRFFSDKVVPLEVIQNIIHTADYSISLWFKF</sequence>
<feature type="compositionally biased region" description="Basic and acidic residues" evidence="5">
    <location>
        <begin position="59"/>
        <end position="68"/>
    </location>
</feature>
<evidence type="ECO:0000313" key="6">
    <source>
        <dbReference type="Proteomes" id="UP000695022"/>
    </source>
</evidence>
<accession>A0ABM1DQJ2</accession>
<keyword evidence="3" id="KW-0288">FMN</keyword>
<keyword evidence="6" id="KW-1185">Reference proteome</keyword>
<dbReference type="Proteomes" id="UP000695022">
    <property type="component" value="Unplaced"/>
</dbReference>
<organism evidence="6 7">
    <name type="scientific">Priapulus caudatus</name>
    <name type="common">Priapulid worm</name>
    <dbReference type="NCBI Taxonomy" id="37621"/>
    <lineage>
        <taxon>Eukaryota</taxon>
        <taxon>Metazoa</taxon>
        <taxon>Ecdysozoa</taxon>
        <taxon>Scalidophora</taxon>
        <taxon>Priapulida</taxon>
        <taxon>Priapulimorpha</taxon>
        <taxon>Priapulimorphida</taxon>
        <taxon>Priapulidae</taxon>
        <taxon>Priapulus</taxon>
    </lineage>
</organism>
<reference evidence="7" key="1">
    <citation type="submission" date="2025-08" db="UniProtKB">
        <authorList>
            <consortium name="RefSeq"/>
        </authorList>
    </citation>
    <scope>IDENTIFICATION</scope>
</reference>
<evidence type="ECO:0000313" key="7">
    <source>
        <dbReference type="RefSeq" id="XP_014662213.1"/>
    </source>
</evidence>
<dbReference type="Gene3D" id="3.40.109.10">
    <property type="entry name" value="NADH Oxidase"/>
    <property type="match status" value="1"/>
</dbReference>
<dbReference type="PANTHER" id="PTHR23026">
    <property type="entry name" value="NADPH NITROREDUCTASE"/>
    <property type="match status" value="1"/>
</dbReference>
<gene>
    <name evidence="7" type="primary">LOC106805218</name>
</gene>
<evidence type="ECO:0000256" key="5">
    <source>
        <dbReference type="SAM" id="MobiDB-lite"/>
    </source>
</evidence>
<protein>
    <submittedName>
        <fullName evidence="7">Iodotyrosine deiodinase 1-like</fullName>
    </submittedName>
</protein>
<feature type="region of interest" description="Disordered" evidence="5">
    <location>
        <begin position="59"/>
        <end position="84"/>
    </location>
</feature>
<keyword evidence="2" id="KW-0285">Flavoprotein</keyword>
<evidence type="ECO:0000256" key="3">
    <source>
        <dbReference type="ARBA" id="ARBA00022643"/>
    </source>
</evidence>
<comment type="similarity">
    <text evidence="1">Belongs to the nitroreductase family.</text>
</comment>
<dbReference type="GeneID" id="106805218"/>
<evidence type="ECO:0000256" key="4">
    <source>
        <dbReference type="ARBA" id="ARBA00023002"/>
    </source>
</evidence>
<evidence type="ECO:0000256" key="1">
    <source>
        <dbReference type="ARBA" id="ARBA00007118"/>
    </source>
</evidence>
<dbReference type="SUPFAM" id="SSF55469">
    <property type="entry name" value="FMN-dependent nitroreductase-like"/>
    <property type="match status" value="1"/>
</dbReference>
<dbReference type="PANTHER" id="PTHR23026:SF90">
    <property type="entry name" value="IODOTYROSINE DEIODINASE 1"/>
    <property type="match status" value="1"/>
</dbReference>
<keyword evidence="4" id="KW-0560">Oxidoreductase</keyword>
<proteinExistence type="inferred from homology"/>
<dbReference type="InterPro" id="IPR000415">
    <property type="entry name" value="Nitroreductase-like"/>
</dbReference>
<dbReference type="InterPro" id="IPR050627">
    <property type="entry name" value="Nitroreductase/BluB"/>
</dbReference>
<evidence type="ECO:0000256" key="2">
    <source>
        <dbReference type="ARBA" id="ARBA00022630"/>
    </source>
</evidence>